<dbReference type="AlphaFoldDB" id="A0AA37QJP2"/>
<evidence type="ECO:0000313" key="5">
    <source>
        <dbReference type="EMBL" id="GLC28143.1"/>
    </source>
</evidence>
<gene>
    <name evidence="5" type="ORF">rosag_46560</name>
</gene>
<protein>
    <recommendedName>
        <fullName evidence="7">Penicillinase repressor</fullName>
    </recommendedName>
</protein>
<dbReference type="EMBL" id="BRXS01000008">
    <property type="protein sequence ID" value="GLC28143.1"/>
    <property type="molecule type" value="Genomic_DNA"/>
</dbReference>
<comment type="caution">
    <text evidence="5">The sequence shown here is derived from an EMBL/GenBank/DDBJ whole genome shotgun (WGS) entry which is preliminary data.</text>
</comment>
<evidence type="ECO:0008006" key="7">
    <source>
        <dbReference type="Google" id="ProtNLM"/>
    </source>
</evidence>
<proteinExistence type="predicted"/>
<organism evidence="5 6">
    <name type="scientific">Roseisolibacter agri</name>
    <dbReference type="NCBI Taxonomy" id="2014610"/>
    <lineage>
        <taxon>Bacteria</taxon>
        <taxon>Pseudomonadati</taxon>
        <taxon>Gemmatimonadota</taxon>
        <taxon>Gemmatimonadia</taxon>
        <taxon>Gemmatimonadales</taxon>
        <taxon>Gemmatimonadaceae</taxon>
        <taxon>Roseisolibacter</taxon>
    </lineage>
</organism>
<evidence type="ECO:0000256" key="4">
    <source>
        <dbReference type="SAM" id="MobiDB-lite"/>
    </source>
</evidence>
<keyword evidence="6" id="KW-1185">Reference proteome</keyword>
<evidence type="ECO:0000256" key="2">
    <source>
        <dbReference type="ARBA" id="ARBA00023125"/>
    </source>
</evidence>
<dbReference type="Proteomes" id="UP001161325">
    <property type="component" value="Unassembled WGS sequence"/>
</dbReference>
<dbReference type="Pfam" id="PF03965">
    <property type="entry name" value="Penicillinase_R"/>
    <property type="match status" value="1"/>
</dbReference>
<reference evidence="5" key="1">
    <citation type="submission" date="2022-08" db="EMBL/GenBank/DDBJ databases">
        <title>Draft genome sequencing of Roseisolibacter agri AW1220.</title>
        <authorList>
            <person name="Tobiishi Y."/>
            <person name="Tonouchi A."/>
        </authorList>
    </citation>
    <scope>NUCLEOTIDE SEQUENCE</scope>
    <source>
        <strain evidence="5">AW1220</strain>
    </source>
</reference>
<dbReference type="InterPro" id="IPR036390">
    <property type="entry name" value="WH_DNA-bd_sf"/>
</dbReference>
<keyword evidence="2" id="KW-0238">DNA-binding</keyword>
<dbReference type="InterPro" id="IPR005650">
    <property type="entry name" value="BlaI_family"/>
</dbReference>
<dbReference type="GO" id="GO:0045892">
    <property type="term" value="P:negative regulation of DNA-templated transcription"/>
    <property type="evidence" value="ECO:0007669"/>
    <property type="project" value="InterPro"/>
</dbReference>
<name>A0AA37QJP2_9BACT</name>
<keyword evidence="1" id="KW-0805">Transcription regulation</keyword>
<evidence type="ECO:0000256" key="3">
    <source>
        <dbReference type="ARBA" id="ARBA00023163"/>
    </source>
</evidence>
<accession>A0AA37QJP2</accession>
<evidence type="ECO:0000256" key="1">
    <source>
        <dbReference type="ARBA" id="ARBA00023015"/>
    </source>
</evidence>
<sequence length="101" mass="11652">MITVLNKLVDKRILERRKVEDLYHYSARMSEPEFMAHASRRVVEGILSFEPEAVAASMVDVLAERDPEQLAELARLIRRRMRETGEPQGEPAPPSRARRKP</sequence>
<keyword evidence="3" id="KW-0804">Transcription</keyword>
<evidence type="ECO:0000313" key="6">
    <source>
        <dbReference type="Proteomes" id="UP001161325"/>
    </source>
</evidence>
<dbReference type="RefSeq" id="WP_284352567.1">
    <property type="nucleotide sequence ID" value="NZ_BRXS01000008.1"/>
</dbReference>
<feature type="region of interest" description="Disordered" evidence="4">
    <location>
        <begin position="79"/>
        <end position="101"/>
    </location>
</feature>
<dbReference type="SUPFAM" id="SSF46785">
    <property type="entry name" value="Winged helix' DNA-binding domain"/>
    <property type="match status" value="1"/>
</dbReference>
<dbReference type="GO" id="GO:0003677">
    <property type="term" value="F:DNA binding"/>
    <property type="evidence" value="ECO:0007669"/>
    <property type="project" value="UniProtKB-KW"/>
</dbReference>